<dbReference type="AlphaFoldDB" id="A0A368W7L7"/>
<evidence type="ECO:0000313" key="2">
    <source>
        <dbReference type="Proteomes" id="UP000252415"/>
    </source>
</evidence>
<dbReference type="InterPro" id="IPR029035">
    <property type="entry name" value="DHS-like_NAD/FAD-binding_dom"/>
</dbReference>
<dbReference type="SUPFAM" id="SSF52467">
    <property type="entry name" value="DHS-like NAD/FAD-binding domain"/>
    <property type="match status" value="1"/>
</dbReference>
<proteinExistence type="predicted"/>
<dbReference type="RefSeq" id="WP_114377975.1">
    <property type="nucleotide sequence ID" value="NZ_QPJD01000001.1"/>
</dbReference>
<keyword evidence="2" id="KW-1185">Reference proteome</keyword>
<reference evidence="1 2" key="1">
    <citation type="submission" date="2018-07" db="EMBL/GenBank/DDBJ databases">
        <title>Genomic Encyclopedia of Type Strains, Phase III (KMG-III): the genomes of soil and plant-associated and newly described type strains.</title>
        <authorList>
            <person name="Whitman W."/>
        </authorList>
    </citation>
    <scope>NUCLEOTIDE SEQUENCE [LARGE SCALE GENOMIC DNA]</scope>
    <source>
        <strain evidence="1 2">CECT 7506</strain>
    </source>
</reference>
<dbReference type="EMBL" id="QPJD01000001">
    <property type="protein sequence ID" value="RCW51701.1"/>
    <property type="molecule type" value="Genomic_DNA"/>
</dbReference>
<dbReference type="OrthoDB" id="9808492at2"/>
<gene>
    <name evidence="1" type="ORF">DFP97_10141</name>
</gene>
<sequence length="347" mass="38603">MSKLLKQIEEEGKRLSADLSEKSLGLIQRCISLNPVIVLGSGASAAYGFAGMSQLAIHLIQSITPDPEDNEKWNDFKAELESGIDLETALHKVSVSEKLEKQIILSTRELILRRDIEVFTALLKNEIHLPLGKLLQHVGRTANQTLKVVTTNYDRMAEYAIDQALLKCNTGFSGEYQKTFTGFHRNPTDQVELLKVHGSLDWFLSDDVNVVSIPDIISEQTTLTPLMVTPGARKYEHTHNDPFRSTIARADIAFETAGSILCVGYGFNDNHIHSKLNDKLRQGKAPILIATKTLSDSAMKFIKSARVANVIGIEKFNGGTKVVFHDGEEIIEDLSFWSLDELIKLVM</sequence>
<protein>
    <submittedName>
        <fullName evidence="1">SIR2-like protein</fullName>
    </submittedName>
</protein>
<evidence type="ECO:0000313" key="1">
    <source>
        <dbReference type="EMBL" id="RCW51701.1"/>
    </source>
</evidence>
<name>A0A368W7L7_9BACL</name>
<dbReference type="Proteomes" id="UP000252415">
    <property type="component" value="Unassembled WGS sequence"/>
</dbReference>
<comment type="caution">
    <text evidence="1">The sequence shown here is derived from an EMBL/GenBank/DDBJ whole genome shotgun (WGS) entry which is preliminary data.</text>
</comment>
<dbReference type="Pfam" id="PF13289">
    <property type="entry name" value="SIR2_2"/>
    <property type="match status" value="1"/>
</dbReference>
<accession>A0A368W7L7</accession>
<organism evidence="1 2">
    <name type="scientific">Paenibacillus prosopidis</name>
    <dbReference type="NCBI Taxonomy" id="630520"/>
    <lineage>
        <taxon>Bacteria</taxon>
        <taxon>Bacillati</taxon>
        <taxon>Bacillota</taxon>
        <taxon>Bacilli</taxon>
        <taxon>Bacillales</taxon>
        <taxon>Paenibacillaceae</taxon>
        <taxon>Paenibacillus</taxon>
    </lineage>
</organism>